<organism evidence="1 2">
    <name type="scientific">Nesidiocoris tenuis</name>
    <dbReference type="NCBI Taxonomy" id="355587"/>
    <lineage>
        <taxon>Eukaryota</taxon>
        <taxon>Metazoa</taxon>
        <taxon>Ecdysozoa</taxon>
        <taxon>Arthropoda</taxon>
        <taxon>Hexapoda</taxon>
        <taxon>Insecta</taxon>
        <taxon>Pterygota</taxon>
        <taxon>Neoptera</taxon>
        <taxon>Paraneoptera</taxon>
        <taxon>Hemiptera</taxon>
        <taxon>Heteroptera</taxon>
        <taxon>Panheteroptera</taxon>
        <taxon>Cimicomorpha</taxon>
        <taxon>Miridae</taxon>
        <taxon>Dicyphina</taxon>
        <taxon>Nesidiocoris</taxon>
    </lineage>
</organism>
<evidence type="ECO:0000313" key="1">
    <source>
        <dbReference type="EMBL" id="CAA9999074.1"/>
    </source>
</evidence>
<evidence type="ECO:0000313" key="2">
    <source>
        <dbReference type="Proteomes" id="UP000479000"/>
    </source>
</evidence>
<sequence>MNSSIITNIYAYLDIPWRQAHYTEGDTDLMELHQPRGWETRRVIIDRRRRPPPPSRHPPPPRLTRLVTRLHQVLAPLSLRQFT</sequence>
<dbReference type="EMBL" id="CADCXU010008175">
    <property type="protein sequence ID" value="CAA9999074.1"/>
    <property type="molecule type" value="Genomic_DNA"/>
</dbReference>
<protein>
    <submittedName>
        <fullName evidence="1">Uncharacterized protein</fullName>
    </submittedName>
</protein>
<gene>
    <name evidence="1" type="ORF">NTEN_LOCUS5357</name>
</gene>
<dbReference type="Proteomes" id="UP000479000">
    <property type="component" value="Unassembled WGS sequence"/>
</dbReference>
<proteinExistence type="predicted"/>
<dbReference type="AlphaFoldDB" id="A0A6H5G9S6"/>
<keyword evidence="2" id="KW-1185">Reference proteome</keyword>
<reference evidence="1 2" key="1">
    <citation type="submission" date="2020-02" db="EMBL/GenBank/DDBJ databases">
        <authorList>
            <person name="Ferguson B K."/>
        </authorList>
    </citation>
    <scope>NUCLEOTIDE SEQUENCE [LARGE SCALE GENOMIC DNA]</scope>
</reference>
<accession>A0A6H5G9S6</accession>
<name>A0A6H5G9S6_9HEMI</name>